<feature type="region of interest" description="Disordered" evidence="1">
    <location>
        <begin position="1057"/>
        <end position="1078"/>
    </location>
</feature>
<organism evidence="4 5">
    <name type="scientific">Pontiella desulfatans</name>
    <dbReference type="NCBI Taxonomy" id="2750659"/>
    <lineage>
        <taxon>Bacteria</taxon>
        <taxon>Pseudomonadati</taxon>
        <taxon>Kiritimatiellota</taxon>
        <taxon>Kiritimatiellia</taxon>
        <taxon>Kiritimatiellales</taxon>
        <taxon>Pontiellaceae</taxon>
        <taxon>Pontiella</taxon>
    </lineage>
</organism>
<keyword evidence="2" id="KW-0732">Signal</keyword>
<dbReference type="RefSeq" id="WP_136078487.1">
    <property type="nucleotide sequence ID" value="NZ_CAAHFG010000001.1"/>
</dbReference>
<dbReference type="Pfam" id="PF07581">
    <property type="entry name" value="Glug"/>
    <property type="match status" value="4"/>
</dbReference>
<feature type="domain" description="GLUG" evidence="3">
    <location>
        <begin position="285"/>
        <end position="310"/>
    </location>
</feature>
<evidence type="ECO:0000256" key="2">
    <source>
        <dbReference type="SAM" id="SignalP"/>
    </source>
</evidence>
<reference evidence="4 5" key="1">
    <citation type="submission" date="2019-04" db="EMBL/GenBank/DDBJ databases">
        <authorList>
            <person name="Van Vliet M D."/>
        </authorList>
    </citation>
    <scope>NUCLEOTIDE SEQUENCE [LARGE SCALE GENOMIC DNA]</scope>
    <source>
        <strain evidence="4 5">F1</strain>
    </source>
</reference>
<dbReference type="InterPro" id="IPR026906">
    <property type="entry name" value="LRR_5"/>
</dbReference>
<dbReference type="SUPFAM" id="SSF52058">
    <property type="entry name" value="L domain-like"/>
    <property type="match status" value="2"/>
</dbReference>
<feature type="domain" description="GLUG" evidence="3">
    <location>
        <begin position="191"/>
        <end position="213"/>
    </location>
</feature>
<dbReference type="GO" id="GO:0005509">
    <property type="term" value="F:calcium ion binding"/>
    <property type="evidence" value="ECO:0007669"/>
    <property type="project" value="InterPro"/>
</dbReference>
<dbReference type="Pfam" id="PF13306">
    <property type="entry name" value="LRR_5"/>
    <property type="match status" value="3"/>
</dbReference>
<gene>
    <name evidence="4" type="ORF">PDESU_01415</name>
</gene>
<evidence type="ECO:0000313" key="5">
    <source>
        <dbReference type="Proteomes" id="UP000366872"/>
    </source>
</evidence>
<feature type="signal peptide" evidence="2">
    <location>
        <begin position="1"/>
        <end position="21"/>
    </location>
</feature>
<protein>
    <recommendedName>
        <fullName evidence="3">GLUG domain-containing protein</fullName>
    </recommendedName>
</protein>
<evidence type="ECO:0000256" key="1">
    <source>
        <dbReference type="SAM" id="MobiDB-lite"/>
    </source>
</evidence>
<dbReference type="PANTHER" id="PTHR45661">
    <property type="entry name" value="SURFACE ANTIGEN"/>
    <property type="match status" value="1"/>
</dbReference>
<evidence type="ECO:0000259" key="3">
    <source>
        <dbReference type="Pfam" id="PF07581"/>
    </source>
</evidence>
<dbReference type="Proteomes" id="UP000366872">
    <property type="component" value="Unassembled WGS sequence"/>
</dbReference>
<dbReference type="InterPro" id="IPR028974">
    <property type="entry name" value="TSP_type-3_rpt"/>
</dbReference>
<feature type="chain" id="PRO_5025366947" description="GLUG domain-containing protein" evidence="2">
    <location>
        <begin position="22"/>
        <end position="1208"/>
    </location>
</feature>
<dbReference type="InterPro" id="IPR032675">
    <property type="entry name" value="LRR_dom_sf"/>
</dbReference>
<feature type="domain" description="GLUG" evidence="3">
    <location>
        <begin position="247"/>
        <end position="276"/>
    </location>
</feature>
<dbReference type="EMBL" id="CAAHFG010000001">
    <property type="protein sequence ID" value="VGO12861.1"/>
    <property type="molecule type" value="Genomic_DNA"/>
</dbReference>
<sequence>MNIWKMICSLVVLSSYMEANAANGNIPGYGTIGNPFLIEDRDDLLAYASNEAYWGEGNYTRLTADIDLSGRYWTPIGTGASRFEGVFEGGGHVLRNVTLRDTLGGIFGSIYYDATVRNLGVEAIDFTSSANGGGICAFNYGQIVNCHVGDGEVRYSSSSTSTRHVGGICGENYGWIAGCSATCSVKGGYKTHVGGLCGWNLGTIEYCFASGSVYYDGYWGMLSAGGLCGYNYHGMIRNSFATGSVRGGQAAGGFCGKNEATTSSASTILNCYATGDAQGVVAGNNDYVGGFCGVNYYSKARIENCYSTGTASGGDGNGGFCGRSGDTIANCFWDAELSGLNVSDGGNARSTADMQWPGTFVGWDFVEIWAMNGDYPILWAFNQPVGEVLYSISNGEVTITDCDASASGSFVIPSAIEGYPVTSLSDWAFRHCDDLTGVTIPASVTNIGDSAFSYCSSLTNATFAGDAPSSFGANVFAGTPTSFTIQYGAEAEGFTSPEWNGYPCEMLVPILDALSVLEWSITDGEVTIMDCDWSTLGSLAIPSTIEGYPVTAIGNSAFFCCYRLTDVTIPSGVITIGRDAFSGCDNLTNVIIPDSVTTIGEWAFFYSVGLTNIMIGTSVTNIGNEAFGECWSLTSVSIPDSVTTIGYNPFNSCSSLMHISVDAANPAYCSVDGVLFSKNRDELIGYPAGISDTSYMIPPSVTHIGERAFSNCDSLSSINIADSVSTIGRSAFYGCNNLMDVTIPSSVTSLGEYAFSGCDGLTSVTIPASVTKLGEYAFSGCDSLANVMIEASLTAISDSTFQFCTNLTNVIIPDSVACIGSDAFQRCTSLESIIIPDSVTSFRSFVFRDCVSLMSVIVGSSVTNVGYGAFLSCDSLTNATFTGDAPTEFGSSVFDGAASGFKVCFYEGAEGFTTPTWKGYPCEMIPALDPYVTWQSIAFAGSGYSATQMGRDADPDGDGQSNFMEYVFGTSPTNGLDGRVLECRMLEGGMKLDVRSCEKRWYAIEGTDDLTTSNWVELVRFFGTGTNMLLIDPDAAAFENQYYRIKAEIVVDDPALNDADGDGVNDMSDSAPFSKDSDGDGLPDDWEQLYSLNASVSNTVADADSDGYSDYAEYVFGTRPDDAGSRFGWGTSNWLDGGMLHSMLSVGTASGRVYWVEYTPSLTNEWNVLKRFGGSGGTNNVEVVPESQQEGFYRIKATAGNVLRVVNP</sequence>
<dbReference type="Gene3D" id="2.160.20.110">
    <property type="match status" value="1"/>
</dbReference>
<evidence type="ECO:0000313" key="4">
    <source>
        <dbReference type="EMBL" id="VGO12861.1"/>
    </source>
</evidence>
<feature type="domain" description="GLUG" evidence="3">
    <location>
        <begin position="223"/>
        <end position="245"/>
    </location>
</feature>
<dbReference type="Gene3D" id="3.80.10.10">
    <property type="entry name" value="Ribonuclease Inhibitor"/>
    <property type="match status" value="4"/>
</dbReference>
<dbReference type="AlphaFoldDB" id="A0A6C2TZS8"/>
<dbReference type="SUPFAM" id="SSF103647">
    <property type="entry name" value="TSP type-3 repeat"/>
    <property type="match status" value="1"/>
</dbReference>
<dbReference type="PANTHER" id="PTHR45661:SF3">
    <property type="entry name" value="IG-LIKE DOMAIN-CONTAINING PROTEIN"/>
    <property type="match status" value="1"/>
</dbReference>
<name>A0A6C2TZS8_PONDE</name>
<dbReference type="InterPro" id="IPR011493">
    <property type="entry name" value="GLUG"/>
</dbReference>
<proteinExistence type="predicted"/>
<accession>A0A6C2TZS8</accession>
<keyword evidence="5" id="KW-1185">Reference proteome</keyword>
<dbReference type="InterPro" id="IPR053139">
    <property type="entry name" value="Surface_bspA-like"/>
</dbReference>